<evidence type="ECO:0000256" key="3">
    <source>
        <dbReference type="ARBA" id="ARBA00022475"/>
    </source>
</evidence>
<dbReference type="PANTHER" id="PTHR34299:SF1">
    <property type="entry name" value="DIACYLGLYCEROL KINASE"/>
    <property type="match status" value="1"/>
</dbReference>
<evidence type="ECO:0000256" key="12">
    <source>
        <dbReference type="ARBA" id="ARBA00023136"/>
    </source>
</evidence>
<keyword evidence="17" id="KW-1185">Reference proteome</keyword>
<feature type="transmembrane region" description="Helical" evidence="15">
    <location>
        <begin position="37"/>
        <end position="54"/>
    </location>
</feature>
<keyword evidence="4" id="KW-0444">Lipid biosynthesis</keyword>
<evidence type="ECO:0000256" key="14">
    <source>
        <dbReference type="ARBA" id="ARBA00023264"/>
    </source>
</evidence>
<evidence type="ECO:0000256" key="9">
    <source>
        <dbReference type="ARBA" id="ARBA00022840"/>
    </source>
</evidence>
<evidence type="ECO:0000256" key="2">
    <source>
        <dbReference type="ARBA" id="ARBA00005967"/>
    </source>
</evidence>
<sequence length="125" mass="14090">MGSNDKSNYKTRNVLYSFRHALSGFSKAVKEERNMKIHLLFTMVVILLGLLLQVSRVEWVFLLVLIGGVISLELINSSIENLVDLVTEEYHPLAKKAKDMAAAAVFIFSIVSVIIGLIIFIPRIW</sequence>
<dbReference type="InterPro" id="IPR000829">
    <property type="entry name" value="DAGK"/>
</dbReference>
<comment type="caution">
    <text evidence="16">The sequence shown here is derived from an EMBL/GenBank/DDBJ whole genome shotgun (WGS) entry which is preliminary data.</text>
</comment>
<protein>
    <submittedName>
        <fullName evidence="16">Diacylglycerol kinase family protein</fullName>
        <ecNumber evidence="16">2.7.1.-</ecNumber>
    </submittedName>
</protein>
<dbReference type="EMBL" id="JBHLUU010000015">
    <property type="protein sequence ID" value="MFC0474399.1"/>
    <property type="molecule type" value="Genomic_DNA"/>
</dbReference>
<proteinExistence type="inferred from homology"/>
<dbReference type="EC" id="2.7.1.-" evidence="16"/>
<evidence type="ECO:0000256" key="13">
    <source>
        <dbReference type="ARBA" id="ARBA00023209"/>
    </source>
</evidence>
<feature type="transmembrane region" description="Helical" evidence="15">
    <location>
        <begin position="100"/>
        <end position="121"/>
    </location>
</feature>
<keyword evidence="5 16" id="KW-0808">Transferase</keyword>
<dbReference type="GO" id="GO:0016301">
    <property type="term" value="F:kinase activity"/>
    <property type="evidence" value="ECO:0007669"/>
    <property type="project" value="UniProtKB-KW"/>
</dbReference>
<comment type="similarity">
    <text evidence="2">Belongs to the bacterial diacylglycerol kinase family.</text>
</comment>
<evidence type="ECO:0000256" key="8">
    <source>
        <dbReference type="ARBA" id="ARBA00022777"/>
    </source>
</evidence>
<dbReference type="Pfam" id="PF01219">
    <property type="entry name" value="DAGK_prokar"/>
    <property type="match status" value="1"/>
</dbReference>
<evidence type="ECO:0000313" key="17">
    <source>
        <dbReference type="Proteomes" id="UP001589738"/>
    </source>
</evidence>
<evidence type="ECO:0000256" key="7">
    <source>
        <dbReference type="ARBA" id="ARBA00022741"/>
    </source>
</evidence>
<comment type="subcellular location">
    <subcellularLocation>
        <location evidence="1">Cell membrane</location>
        <topology evidence="1">Multi-pass membrane protein</topology>
    </subcellularLocation>
</comment>
<evidence type="ECO:0000313" key="16">
    <source>
        <dbReference type="EMBL" id="MFC0474399.1"/>
    </source>
</evidence>
<keyword evidence="3" id="KW-1003">Cell membrane</keyword>
<dbReference type="InterPro" id="IPR036945">
    <property type="entry name" value="DAGK_sf"/>
</dbReference>
<dbReference type="CDD" id="cd14265">
    <property type="entry name" value="UDPK_IM_like"/>
    <property type="match status" value="1"/>
</dbReference>
<evidence type="ECO:0000256" key="5">
    <source>
        <dbReference type="ARBA" id="ARBA00022679"/>
    </source>
</evidence>
<dbReference type="RefSeq" id="WP_377057658.1">
    <property type="nucleotide sequence ID" value="NZ_JBHLUU010000015.1"/>
</dbReference>
<gene>
    <name evidence="16" type="ORF">ACFFHF_03690</name>
</gene>
<evidence type="ECO:0000256" key="10">
    <source>
        <dbReference type="ARBA" id="ARBA00022989"/>
    </source>
</evidence>
<accession>A0ABV6KM57</accession>
<dbReference type="InterPro" id="IPR033717">
    <property type="entry name" value="UDPK"/>
</dbReference>
<keyword evidence="9" id="KW-0067">ATP-binding</keyword>
<evidence type="ECO:0000256" key="4">
    <source>
        <dbReference type="ARBA" id="ARBA00022516"/>
    </source>
</evidence>
<keyword evidence="6 15" id="KW-0812">Transmembrane</keyword>
<keyword evidence="14" id="KW-1208">Phospholipid metabolism</keyword>
<keyword evidence="10 15" id="KW-1133">Transmembrane helix</keyword>
<keyword evidence="11" id="KW-0443">Lipid metabolism</keyword>
<organism evidence="16 17">
    <name type="scientific">Robertmurraya beringensis</name>
    <dbReference type="NCBI Taxonomy" id="641660"/>
    <lineage>
        <taxon>Bacteria</taxon>
        <taxon>Bacillati</taxon>
        <taxon>Bacillota</taxon>
        <taxon>Bacilli</taxon>
        <taxon>Bacillales</taxon>
        <taxon>Bacillaceae</taxon>
        <taxon>Robertmurraya</taxon>
    </lineage>
</organism>
<dbReference type="PANTHER" id="PTHR34299">
    <property type="entry name" value="DIACYLGLYCEROL KINASE"/>
    <property type="match status" value="1"/>
</dbReference>
<evidence type="ECO:0000256" key="6">
    <source>
        <dbReference type="ARBA" id="ARBA00022692"/>
    </source>
</evidence>
<keyword evidence="12 15" id="KW-0472">Membrane</keyword>
<keyword evidence="7" id="KW-0547">Nucleotide-binding</keyword>
<evidence type="ECO:0000256" key="15">
    <source>
        <dbReference type="SAM" id="Phobius"/>
    </source>
</evidence>
<keyword evidence="8 16" id="KW-0418">Kinase</keyword>
<keyword evidence="13" id="KW-0594">Phospholipid biosynthesis</keyword>
<reference evidence="16 17" key="1">
    <citation type="submission" date="2024-09" db="EMBL/GenBank/DDBJ databases">
        <authorList>
            <person name="Sun Q."/>
            <person name="Mori K."/>
        </authorList>
    </citation>
    <scope>NUCLEOTIDE SEQUENCE [LARGE SCALE GENOMIC DNA]</scope>
    <source>
        <strain evidence="16 17">CGMCC 1.9126</strain>
    </source>
</reference>
<evidence type="ECO:0000256" key="1">
    <source>
        <dbReference type="ARBA" id="ARBA00004651"/>
    </source>
</evidence>
<dbReference type="Proteomes" id="UP001589738">
    <property type="component" value="Unassembled WGS sequence"/>
</dbReference>
<name>A0ABV6KM57_9BACI</name>
<dbReference type="Gene3D" id="1.10.287.3610">
    <property type="match status" value="1"/>
</dbReference>
<evidence type="ECO:0000256" key="11">
    <source>
        <dbReference type="ARBA" id="ARBA00023098"/>
    </source>
</evidence>
<dbReference type="PROSITE" id="PS01069">
    <property type="entry name" value="DAGK_PROKAR"/>
    <property type="match status" value="1"/>
</dbReference>